<keyword evidence="4 7" id="KW-0812">Transmembrane</keyword>
<evidence type="ECO:0000256" key="2">
    <source>
        <dbReference type="ARBA" id="ARBA00007400"/>
    </source>
</evidence>
<evidence type="ECO:0000256" key="6">
    <source>
        <dbReference type="ARBA" id="ARBA00023136"/>
    </source>
</evidence>
<evidence type="ECO:0000256" key="4">
    <source>
        <dbReference type="ARBA" id="ARBA00022692"/>
    </source>
</evidence>
<evidence type="ECO:0000313" key="9">
    <source>
        <dbReference type="EMBL" id="KIL46631.1"/>
    </source>
</evidence>
<proteinExistence type="inferred from homology"/>
<feature type="transmembrane region" description="Helical" evidence="7">
    <location>
        <begin position="130"/>
        <end position="151"/>
    </location>
</feature>
<keyword evidence="6 7" id="KW-0472">Membrane</keyword>
<evidence type="ECO:0000259" key="8">
    <source>
        <dbReference type="Pfam" id="PF01757"/>
    </source>
</evidence>
<keyword evidence="5 7" id="KW-1133">Transmembrane helix</keyword>
<sequence>MRKERIESLKFMRVVAMNLVVLIHVTAPAMANVPPDHFLYDIYLMLNRFTRFEGAVFVFLSGLVLFYNYEDKPYTLKTWLTFYRRRFMFILGPYLVWSIFYELFSYYMGYREYEGLRAIWDNLLVGGSYYQLYFIMILVQLFFFTPLFIYLIKRFRFFNRYFFIIGFVLEFLYTMWNNETGAITFPFFMVYLGSFFFGGWVGVHYQKVKHLWNKKAAFGYTAMTIAFGLIYTYAFYYSYTLEDPVMPYSMLTVVKLLFFATSCYLLFKMGTWIEQSAPSPVLAVIERLRIYSFGFYLVHPFILVIWSNLLVAETFLEFNIYIALRFPLVMLSTYLFIRVCHIMFPKAWFLFGNLPAIKKESPEPSKS</sequence>
<protein>
    <recommendedName>
        <fullName evidence="8">Acyltransferase 3 domain-containing protein</fullName>
    </recommendedName>
</protein>
<dbReference type="EMBL" id="JXRQ01000025">
    <property type="protein sequence ID" value="KIL46631.1"/>
    <property type="molecule type" value="Genomic_DNA"/>
</dbReference>
<organism evidence="9 10">
    <name type="scientific">Jeotgalibacillus alimentarius</name>
    <dbReference type="NCBI Taxonomy" id="135826"/>
    <lineage>
        <taxon>Bacteria</taxon>
        <taxon>Bacillati</taxon>
        <taxon>Bacillota</taxon>
        <taxon>Bacilli</taxon>
        <taxon>Bacillales</taxon>
        <taxon>Caryophanaceae</taxon>
        <taxon>Jeotgalibacillus</taxon>
    </lineage>
</organism>
<feature type="transmembrane region" description="Helical" evidence="7">
    <location>
        <begin position="245"/>
        <end position="267"/>
    </location>
</feature>
<evidence type="ECO:0000256" key="5">
    <source>
        <dbReference type="ARBA" id="ARBA00022989"/>
    </source>
</evidence>
<comment type="subcellular location">
    <subcellularLocation>
        <location evidence="1">Cell membrane</location>
        <topology evidence="1">Multi-pass membrane protein</topology>
    </subcellularLocation>
</comment>
<dbReference type="RefSeq" id="WP_041123283.1">
    <property type="nucleotide sequence ID" value="NZ_JXRQ01000025.1"/>
</dbReference>
<feature type="transmembrane region" description="Helical" evidence="7">
    <location>
        <begin position="318"/>
        <end position="337"/>
    </location>
</feature>
<feature type="transmembrane region" description="Helical" evidence="7">
    <location>
        <begin position="288"/>
        <end position="306"/>
    </location>
</feature>
<dbReference type="Pfam" id="PF01757">
    <property type="entry name" value="Acyl_transf_3"/>
    <property type="match status" value="1"/>
</dbReference>
<feature type="transmembrane region" description="Helical" evidence="7">
    <location>
        <begin position="51"/>
        <end position="69"/>
    </location>
</feature>
<dbReference type="AlphaFoldDB" id="A0A0C2VQC4"/>
<evidence type="ECO:0000256" key="1">
    <source>
        <dbReference type="ARBA" id="ARBA00004651"/>
    </source>
</evidence>
<dbReference type="PANTHER" id="PTHR40074">
    <property type="entry name" value="O-ACETYLTRANSFERASE WECH"/>
    <property type="match status" value="1"/>
</dbReference>
<gene>
    <name evidence="9" type="ORF">KP77_27580</name>
</gene>
<dbReference type="STRING" id="135826.KP77_27580"/>
<feature type="transmembrane region" description="Helical" evidence="7">
    <location>
        <begin position="158"/>
        <end position="176"/>
    </location>
</feature>
<dbReference type="GO" id="GO:0016413">
    <property type="term" value="F:O-acetyltransferase activity"/>
    <property type="evidence" value="ECO:0007669"/>
    <property type="project" value="TreeGrafter"/>
</dbReference>
<feature type="transmembrane region" description="Helical" evidence="7">
    <location>
        <begin position="182"/>
        <end position="205"/>
    </location>
</feature>
<feature type="domain" description="Acyltransferase 3" evidence="8">
    <location>
        <begin position="7"/>
        <end position="331"/>
    </location>
</feature>
<evidence type="ECO:0000313" key="10">
    <source>
        <dbReference type="Proteomes" id="UP000031950"/>
    </source>
</evidence>
<feature type="transmembrane region" description="Helical" evidence="7">
    <location>
        <begin position="89"/>
        <end position="110"/>
    </location>
</feature>
<name>A0A0C2VQC4_9BACL</name>
<dbReference type="GO" id="GO:0005886">
    <property type="term" value="C:plasma membrane"/>
    <property type="evidence" value="ECO:0007669"/>
    <property type="project" value="UniProtKB-SubCell"/>
</dbReference>
<keyword evidence="3" id="KW-1003">Cell membrane</keyword>
<feature type="transmembrane region" description="Helical" evidence="7">
    <location>
        <begin position="217"/>
        <end position="239"/>
    </location>
</feature>
<dbReference type="PATRIC" id="fig|135826.4.peg.2742"/>
<evidence type="ECO:0000256" key="3">
    <source>
        <dbReference type="ARBA" id="ARBA00022475"/>
    </source>
</evidence>
<accession>A0A0C2VQC4</accession>
<reference evidence="9 10" key="1">
    <citation type="submission" date="2015-01" db="EMBL/GenBank/DDBJ databases">
        <title>Genome sequence of Jeotgalibacillus alimentarius.</title>
        <authorList>
            <person name="Goh K.M."/>
            <person name="Chan K.-G."/>
            <person name="Yaakop A.S."/>
            <person name="Ee R."/>
            <person name="Gan H.M."/>
            <person name="Chan C.S."/>
        </authorList>
    </citation>
    <scope>NUCLEOTIDE SEQUENCE [LARGE SCALE GENOMIC DNA]</scope>
    <source>
        <strain evidence="9 10">YKJ-13</strain>
    </source>
</reference>
<comment type="similarity">
    <text evidence="2">Belongs to the acyltransferase 3 family.</text>
</comment>
<evidence type="ECO:0000256" key="7">
    <source>
        <dbReference type="SAM" id="Phobius"/>
    </source>
</evidence>
<comment type="caution">
    <text evidence="9">The sequence shown here is derived from an EMBL/GenBank/DDBJ whole genome shotgun (WGS) entry which is preliminary data.</text>
</comment>
<dbReference type="InterPro" id="IPR002656">
    <property type="entry name" value="Acyl_transf_3_dom"/>
</dbReference>
<feature type="transmembrane region" description="Helical" evidence="7">
    <location>
        <begin position="12"/>
        <end position="31"/>
    </location>
</feature>
<dbReference type="OrthoDB" id="65129at2"/>
<dbReference type="PANTHER" id="PTHR40074:SF2">
    <property type="entry name" value="O-ACETYLTRANSFERASE WECH"/>
    <property type="match status" value="1"/>
</dbReference>
<dbReference type="GO" id="GO:0009246">
    <property type="term" value="P:enterobacterial common antigen biosynthetic process"/>
    <property type="evidence" value="ECO:0007669"/>
    <property type="project" value="TreeGrafter"/>
</dbReference>
<dbReference type="Proteomes" id="UP000031950">
    <property type="component" value="Unassembled WGS sequence"/>
</dbReference>
<keyword evidence="10" id="KW-1185">Reference proteome</keyword>